<dbReference type="AlphaFoldDB" id="A0A1M6WGL2"/>
<organism evidence="2 3">
    <name type="scientific">Anaerocolumna jejuensis DSM 15929</name>
    <dbReference type="NCBI Taxonomy" id="1121322"/>
    <lineage>
        <taxon>Bacteria</taxon>
        <taxon>Bacillati</taxon>
        <taxon>Bacillota</taxon>
        <taxon>Clostridia</taxon>
        <taxon>Lachnospirales</taxon>
        <taxon>Lachnospiraceae</taxon>
        <taxon>Anaerocolumna</taxon>
    </lineage>
</organism>
<dbReference type="RefSeq" id="WP_073278295.1">
    <property type="nucleotide sequence ID" value="NZ_FRAC01000020.1"/>
</dbReference>
<evidence type="ECO:0000259" key="1">
    <source>
        <dbReference type="Pfam" id="PF07561"/>
    </source>
</evidence>
<reference evidence="2 3" key="1">
    <citation type="submission" date="2016-11" db="EMBL/GenBank/DDBJ databases">
        <authorList>
            <person name="Jaros S."/>
            <person name="Januszkiewicz K."/>
            <person name="Wedrychowicz H."/>
        </authorList>
    </citation>
    <scope>NUCLEOTIDE SEQUENCE [LARGE SCALE GENOMIC DNA]</scope>
    <source>
        <strain evidence="2 3">DSM 15929</strain>
    </source>
</reference>
<sequence length="57" mass="6367">MDVNSSIGCRVTECQYHAGDSQHCTLDKIMVGKIESYSSKSEDTDCESFKPKEETAF</sequence>
<evidence type="ECO:0000313" key="2">
    <source>
        <dbReference type="EMBL" id="SHK92736.1"/>
    </source>
</evidence>
<dbReference type="InterPro" id="IPR011437">
    <property type="entry name" value="DUF1540"/>
</dbReference>
<dbReference type="STRING" id="1121322.SAMN02745136_03659"/>
<dbReference type="Pfam" id="PF07561">
    <property type="entry name" value="DUF1540"/>
    <property type="match status" value="1"/>
</dbReference>
<feature type="domain" description="DUF1540" evidence="1">
    <location>
        <begin position="7"/>
        <end position="49"/>
    </location>
</feature>
<evidence type="ECO:0000313" key="3">
    <source>
        <dbReference type="Proteomes" id="UP000184386"/>
    </source>
</evidence>
<accession>A0A1M6WGL2</accession>
<dbReference type="Proteomes" id="UP000184386">
    <property type="component" value="Unassembled WGS sequence"/>
</dbReference>
<dbReference type="OrthoDB" id="1756089at2"/>
<protein>
    <recommendedName>
        <fullName evidence="1">DUF1540 domain-containing protein</fullName>
    </recommendedName>
</protein>
<name>A0A1M6WGL2_9FIRM</name>
<gene>
    <name evidence="2" type="ORF">SAMN02745136_03659</name>
</gene>
<dbReference type="EMBL" id="FRAC01000020">
    <property type="protein sequence ID" value="SHK92736.1"/>
    <property type="molecule type" value="Genomic_DNA"/>
</dbReference>
<keyword evidence="3" id="KW-1185">Reference proteome</keyword>
<proteinExistence type="predicted"/>